<dbReference type="GO" id="GO:0005634">
    <property type="term" value="C:nucleus"/>
    <property type="evidence" value="ECO:0007669"/>
    <property type="project" value="UniProtKB-SubCell"/>
</dbReference>
<dbReference type="HOGENOM" id="CLU_009617_1_0_1"/>
<evidence type="ECO:0000256" key="1">
    <source>
        <dbReference type="ARBA" id="ARBA00004123"/>
    </source>
</evidence>
<dbReference type="InterPro" id="IPR001138">
    <property type="entry name" value="Zn2Cys6_DnaBD"/>
</dbReference>
<feature type="compositionally biased region" description="Low complexity" evidence="8">
    <location>
        <begin position="16"/>
        <end position="28"/>
    </location>
</feature>
<dbReference type="AlphaFoldDB" id="A0A0B2X5V5"/>
<feature type="domain" description="Zn(2)-C6 fungal-type" evidence="9">
    <location>
        <begin position="48"/>
        <end position="76"/>
    </location>
</feature>
<gene>
    <name evidence="10" type="ORF">MAM_01469</name>
</gene>
<dbReference type="SMART" id="SM00906">
    <property type="entry name" value="Fungal_trans"/>
    <property type="match status" value="1"/>
</dbReference>
<dbReference type="InterPro" id="IPR007219">
    <property type="entry name" value="XnlR_reg_dom"/>
</dbReference>
<dbReference type="RefSeq" id="XP_040681756.1">
    <property type="nucleotide sequence ID" value="XM_040820268.1"/>
</dbReference>
<evidence type="ECO:0000256" key="7">
    <source>
        <dbReference type="ARBA" id="ARBA00023242"/>
    </source>
</evidence>
<dbReference type="Gene3D" id="4.10.240.10">
    <property type="entry name" value="Zn(2)-C6 fungal-type DNA-binding domain"/>
    <property type="match status" value="1"/>
</dbReference>
<dbReference type="STRING" id="1081103.A0A0B2X5V5"/>
<organism evidence="10 11">
    <name type="scientific">Metarhizium album (strain ARSEF 1941)</name>
    <dbReference type="NCBI Taxonomy" id="1081103"/>
    <lineage>
        <taxon>Eukaryota</taxon>
        <taxon>Fungi</taxon>
        <taxon>Dikarya</taxon>
        <taxon>Ascomycota</taxon>
        <taxon>Pezizomycotina</taxon>
        <taxon>Sordariomycetes</taxon>
        <taxon>Hypocreomycetidae</taxon>
        <taxon>Hypocreales</taxon>
        <taxon>Clavicipitaceae</taxon>
        <taxon>Metarhizium</taxon>
    </lineage>
</organism>
<sequence>MGDQQEDIARRTSNPASSSGTVVGSSAGDAEAKATQRVKKWAPKVRTGCLTCRARHVKCDEGKPECYRCVSSRRPCKGYQELSARPSRHGTQGARRRARRGAGPSRSHGDQDGPGPGPDDSTANPGEAEAPYSFDRSLSASSSMNQGRERESSSETHSTDQNLSDLLGGLKVNEQGVAPYLQRKSVGDEPSVVDEEEDSANDDDETEYLNLVLPMTKLPGHKLQIPPELMPQDSTVLRYFRLYFENVHPYVPVLDKVAFYRQWNTHRASISPMILEVIFAIGSRLDAESTRVSNQWLALASKHADDFMDVPRLTTLQALLILIKAREIAPKRGYFYRSWMMISQCVRMGKDLGLDEHYENHQSEDSDMCNLSPAECRLHTRLWQVVFVVEAMIGNPQGRHDLCVKVESVNFNEPPPISGSPSVGDGDQSEYFVSRAFTYMASLVRNVRILNGIYLRLRKGKNWGTQPEYLAFEPSMTSFLSSLPADLLVEYPGDKTSLPWLPSAFLGNLHSYYHLSILLFHRGVLGFLDPVLNRALWKRHIMICYNSARYLCRLQEAVRKQFGMVGLQSMQRGYSFTVYAGLSCIVIHLVAIVSPDPDLNTGARENFERCMRLMEEVMQAWWMPDLQKQIDAFRRAFSADLSKPFVLRPDFPNIRPRQSPPNQPEKPPPEIKPEPNDSVSHPYTQATARQQAEPALLDTPQHDLATSVATHLEAPNLQIPSSPATHSNWNSDRIFQNWNSLFGPPPQLEPFLGTAVASQTPLPAMDNYTFANVSAGPADGFSLPDMQALGTSPQVPNYEKSPQVGFQPEMAPQYTANAMQGLFPPSMWQSLAAAMYEEGQTRPL</sequence>
<keyword evidence="2" id="KW-0479">Metal-binding</keyword>
<accession>A0A0B2X5V5</accession>
<evidence type="ECO:0000256" key="6">
    <source>
        <dbReference type="ARBA" id="ARBA00023163"/>
    </source>
</evidence>
<keyword evidence="11" id="KW-1185">Reference proteome</keyword>
<evidence type="ECO:0000256" key="3">
    <source>
        <dbReference type="ARBA" id="ARBA00022833"/>
    </source>
</evidence>
<dbReference type="PANTHER" id="PTHR31313">
    <property type="entry name" value="TY1 ENHANCER ACTIVATOR"/>
    <property type="match status" value="1"/>
</dbReference>
<evidence type="ECO:0000256" key="8">
    <source>
        <dbReference type="SAM" id="MobiDB-lite"/>
    </source>
</evidence>
<dbReference type="InterPro" id="IPR051615">
    <property type="entry name" value="Transcr_Regulatory_Elem"/>
</dbReference>
<feature type="compositionally biased region" description="Basic and acidic residues" evidence="8">
    <location>
        <begin position="147"/>
        <end position="158"/>
    </location>
</feature>
<feature type="compositionally biased region" description="Polar residues" evidence="8">
    <location>
        <begin position="136"/>
        <end position="146"/>
    </location>
</feature>
<evidence type="ECO:0000313" key="11">
    <source>
        <dbReference type="Proteomes" id="UP000030816"/>
    </source>
</evidence>
<dbReference type="GeneID" id="63735924"/>
<keyword evidence="3" id="KW-0862">Zinc</keyword>
<dbReference type="SMART" id="SM00066">
    <property type="entry name" value="GAL4"/>
    <property type="match status" value="1"/>
</dbReference>
<dbReference type="PROSITE" id="PS00463">
    <property type="entry name" value="ZN2_CY6_FUNGAL_1"/>
    <property type="match status" value="1"/>
</dbReference>
<dbReference type="GO" id="GO:0008270">
    <property type="term" value="F:zinc ion binding"/>
    <property type="evidence" value="ECO:0007669"/>
    <property type="project" value="InterPro"/>
</dbReference>
<dbReference type="OrthoDB" id="2283631at2759"/>
<keyword evidence="5" id="KW-0238">DNA-binding</keyword>
<dbReference type="PROSITE" id="PS50048">
    <property type="entry name" value="ZN2_CY6_FUNGAL_2"/>
    <property type="match status" value="1"/>
</dbReference>
<keyword evidence="7" id="KW-0539">Nucleus</keyword>
<dbReference type="GO" id="GO:0006351">
    <property type="term" value="P:DNA-templated transcription"/>
    <property type="evidence" value="ECO:0007669"/>
    <property type="project" value="InterPro"/>
</dbReference>
<dbReference type="Pfam" id="PF00172">
    <property type="entry name" value="Zn_clus"/>
    <property type="match status" value="1"/>
</dbReference>
<dbReference type="GO" id="GO:0003677">
    <property type="term" value="F:DNA binding"/>
    <property type="evidence" value="ECO:0007669"/>
    <property type="project" value="UniProtKB-KW"/>
</dbReference>
<feature type="region of interest" description="Disordered" evidence="8">
    <location>
        <begin position="77"/>
        <end position="163"/>
    </location>
</feature>
<name>A0A0B2X5V5_METAS</name>
<dbReference type="Proteomes" id="UP000030816">
    <property type="component" value="Unassembled WGS sequence"/>
</dbReference>
<feature type="region of interest" description="Disordered" evidence="8">
    <location>
        <begin position="648"/>
        <end position="688"/>
    </location>
</feature>
<evidence type="ECO:0000313" key="10">
    <source>
        <dbReference type="EMBL" id="KHO00691.1"/>
    </source>
</evidence>
<keyword evidence="4" id="KW-0805">Transcription regulation</keyword>
<comment type="subcellular location">
    <subcellularLocation>
        <location evidence="1">Nucleus</location>
    </subcellularLocation>
</comment>
<proteinExistence type="predicted"/>
<dbReference type="PANTHER" id="PTHR31313:SF79">
    <property type="entry name" value="C6 FINGER DOMAIN-CONTAINING PROTEIN"/>
    <property type="match status" value="1"/>
</dbReference>
<dbReference type="EMBL" id="AZHE01000002">
    <property type="protein sequence ID" value="KHO00691.1"/>
    <property type="molecule type" value="Genomic_DNA"/>
</dbReference>
<dbReference type="Pfam" id="PF04082">
    <property type="entry name" value="Fungal_trans"/>
    <property type="match status" value="1"/>
</dbReference>
<protein>
    <submittedName>
        <fullName evidence="10">Transcription factor, fungi</fullName>
    </submittedName>
</protein>
<feature type="compositionally biased region" description="Acidic residues" evidence="8">
    <location>
        <begin position="191"/>
        <end position="206"/>
    </location>
</feature>
<feature type="compositionally biased region" description="Polar residues" evidence="8">
    <location>
        <begin position="677"/>
        <end position="688"/>
    </location>
</feature>
<dbReference type="SUPFAM" id="SSF57701">
    <property type="entry name" value="Zn2/Cys6 DNA-binding domain"/>
    <property type="match status" value="1"/>
</dbReference>
<dbReference type="CDD" id="cd00067">
    <property type="entry name" value="GAL4"/>
    <property type="match status" value="1"/>
</dbReference>
<evidence type="ECO:0000256" key="2">
    <source>
        <dbReference type="ARBA" id="ARBA00022723"/>
    </source>
</evidence>
<evidence type="ECO:0000256" key="4">
    <source>
        <dbReference type="ARBA" id="ARBA00023015"/>
    </source>
</evidence>
<evidence type="ECO:0000256" key="5">
    <source>
        <dbReference type="ARBA" id="ARBA00023125"/>
    </source>
</evidence>
<keyword evidence="6" id="KW-0804">Transcription</keyword>
<dbReference type="GO" id="GO:0000981">
    <property type="term" value="F:DNA-binding transcription factor activity, RNA polymerase II-specific"/>
    <property type="evidence" value="ECO:0007669"/>
    <property type="project" value="InterPro"/>
</dbReference>
<dbReference type="InterPro" id="IPR036864">
    <property type="entry name" value="Zn2-C6_fun-type_DNA-bd_sf"/>
</dbReference>
<comment type="caution">
    <text evidence="10">The sequence shown here is derived from an EMBL/GenBank/DDBJ whole genome shotgun (WGS) entry which is preliminary data.</text>
</comment>
<feature type="region of interest" description="Disordered" evidence="8">
    <location>
        <begin position="1"/>
        <end position="40"/>
    </location>
</feature>
<feature type="region of interest" description="Disordered" evidence="8">
    <location>
        <begin position="179"/>
        <end position="206"/>
    </location>
</feature>
<evidence type="ECO:0000259" key="9">
    <source>
        <dbReference type="PROSITE" id="PS50048"/>
    </source>
</evidence>
<dbReference type="CDD" id="cd12148">
    <property type="entry name" value="fungal_TF_MHR"/>
    <property type="match status" value="1"/>
</dbReference>
<reference evidence="10 11" key="1">
    <citation type="journal article" date="2014" name="Proc. Natl. Acad. Sci. U.S.A.">
        <title>Trajectory and genomic determinants of fungal-pathogen speciation and host adaptation.</title>
        <authorList>
            <person name="Hu X."/>
            <person name="Xiao G."/>
            <person name="Zheng P."/>
            <person name="Shang Y."/>
            <person name="Su Y."/>
            <person name="Zhang X."/>
            <person name="Liu X."/>
            <person name="Zhan S."/>
            <person name="St Leger R.J."/>
            <person name="Wang C."/>
        </authorList>
    </citation>
    <scope>NUCLEOTIDE SEQUENCE [LARGE SCALE GENOMIC DNA]</scope>
    <source>
        <strain evidence="10 11">ARSEF 1941</strain>
    </source>
</reference>